<evidence type="ECO:0000313" key="2">
    <source>
        <dbReference type="EMBL" id="KAH6594963.1"/>
    </source>
</evidence>
<feature type="compositionally biased region" description="Polar residues" evidence="1">
    <location>
        <begin position="24"/>
        <end position="34"/>
    </location>
</feature>
<feature type="compositionally biased region" description="Polar residues" evidence="1">
    <location>
        <begin position="1"/>
        <end position="12"/>
    </location>
</feature>
<evidence type="ECO:0000256" key="1">
    <source>
        <dbReference type="SAM" id="MobiDB-lite"/>
    </source>
</evidence>
<protein>
    <submittedName>
        <fullName evidence="2">Uncharacterized protein</fullName>
    </submittedName>
</protein>
<proteinExistence type="predicted"/>
<name>A0ABQ8FAN7_9FUNG</name>
<sequence length="261" mass="29528">MPTEQDPATSHASPGGVEDDEISSPESSAGGSRRTSPKKTTLKPQSKLDCRGKKCKLPRMTDKEFSRRDKSLRFINTDGKLTKTYSRDRTMIPYIHKGYLNTIQKIKNNNGKRKATIASQKKKFADLKETRKVRKQVNKARKRLDKTSPRILLSDRQALQKWRHTTTKLENALKIRFLVPKEELERIFKGSGSGGSVAGRSQAPRSQAKQLYLTRFGAVSLVETRGCRKNPTSDKAYLKLLSELSGSERAIWGLKPKMMLH</sequence>
<organism evidence="2 3">
    <name type="scientific">Batrachochytrium salamandrivorans</name>
    <dbReference type="NCBI Taxonomy" id="1357716"/>
    <lineage>
        <taxon>Eukaryota</taxon>
        <taxon>Fungi</taxon>
        <taxon>Fungi incertae sedis</taxon>
        <taxon>Chytridiomycota</taxon>
        <taxon>Chytridiomycota incertae sedis</taxon>
        <taxon>Chytridiomycetes</taxon>
        <taxon>Rhizophydiales</taxon>
        <taxon>Rhizophydiales incertae sedis</taxon>
        <taxon>Batrachochytrium</taxon>
    </lineage>
</organism>
<dbReference type="EMBL" id="JAFCIX010000324">
    <property type="protein sequence ID" value="KAH6594963.1"/>
    <property type="molecule type" value="Genomic_DNA"/>
</dbReference>
<gene>
    <name evidence="2" type="ORF">BASA50_006177</name>
</gene>
<evidence type="ECO:0000313" key="3">
    <source>
        <dbReference type="Proteomes" id="UP001648503"/>
    </source>
</evidence>
<keyword evidence="3" id="KW-1185">Reference proteome</keyword>
<comment type="caution">
    <text evidence="2">The sequence shown here is derived from an EMBL/GenBank/DDBJ whole genome shotgun (WGS) entry which is preliminary data.</text>
</comment>
<dbReference type="Proteomes" id="UP001648503">
    <property type="component" value="Unassembled WGS sequence"/>
</dbReference>
<accession>A0ABQ8FAN7</accession>
<reference evidence="2 3" key="1">
    <citation type="submission" date="2021-02" db="EMBL/GenBank/DDBJ databases">
        <title>Variation within the Batrachochytrium salamandrivorans European outbreak.</title>
        <authorList>
            <person name="Kelly M."/>
            <person name="Pasmans F."/>
            <person name="Shea T.P."/>
            <person name="Munoz J.F."/>
            <person name="Carranza S."/>
            <person name="Cuomo C.A."/>
            <person name="Martel A."/>
        </authorList>
    </citation>
    <scope>NUCLEOTIDE SEQUENCE [LARGE SCALE GENOMIC DNA]</scope>
    <source>
        <strain evidence="2 3">AMFP18/2</strain>
    </source>
</reference>
<feature type="region of interest" description="Disordered" evidence="1">
    <location>
        <begin position="1"/>
        <end position="49"/>
    </location>
</feature>